<evidence type="ECO:0000313" key="4">
    <source>
        <dbReference type="Proteomes" id="UP000774326"/>
    </source>
</evidence>
<keyword evidence="2" id="KW-0686">Riboflavin biosynthesis</keyword>
<organism evidence="3 4">
    <name type="scientific">Wickerhamomyces pijperi</name>
    <name type="common">Yeast</name>
    <name type="synonym">Pichia pijperi</name>
    <dbReference type="NCBI Taxonomy" id="599730"/>
    <lineage>
        <taxon>Eukaryota</taxon>
        <taxon>Fungi</taxon>
        <taxon>Dikarya</taxon>
        <taxon>Ascomycota</taxon>
        <taxon>Saccharomycotina</taxon>
        <taxon>Saccharomycetes</taxon>
        <taxon>Phaffomycetales</taxon>
        <taxon>Wickerhamomycetaceae</taxon>
        <taxon>Wickerhamomyces</taxon>
    </lineage>
</organism>
<dbReference type="PANTHER" id="PTHR21327:SF29">
    <property type="entry name" value="GTP CYCLOHYDROLASE-2"/>
    <property type="match status" value="1"/>
</dbReference>
<dbReference type="GO" id="GO:0009231">
    <property type="term" value="P:riboflavin biosynthetic process"/>
    <property type="evidence" value="ECO:0007669"/>
    <property type="project" value="UniProtKB-KW"/>
</dbReference>
<dbReference type="PANTHER" id="PTHR21327">
    <property type="entry name" value="GTP CYCLOHYDROLASE II-RELATED"/>
    <property type="match status" value="1"/>
</dbReference>
<gene>
    <name evidence="3" type="ORF">WICPIJ_000916</name>
</gene>
<keyword evidence="4" id="KW-1185">Reference proteome</keyword>
<feature type="non-terminal residue" evidence="3">
    <location>
        <position position="1"/>
    </location>
</feature>
<proteinExistence type="predicted"/>
<evidence type="ECO:0000313" key="3">
    <source>
        <dbReference type="EMBL" id="KAH3688100.1"/>
    </source>
</evidence>
<reference evidence="3" key="2">
    <citation type="submission" date="2021-01" db="EMBL/GenBank/DDBJ databases">
        <authorList>
            <person name="Schikora-Tamarit M.A."/>
        </authorList>
    </citation>
    <scope>NUCLEOTIDE SEQUENCE</scope>
    <source>
        <strain evidence="3">CBS2887</strain>
    </source>
</reference>
<dbReference type="GO" id="GO:0019238">
    <property type="term" value="F:cyclohydrolase activity"/>
    <property type="evidence" value="ECO:0007669"/>
    <property type="project" value="TreeGrafter"/>
</dbReference>
<dbReference type="EMBL" id="JAEUBG010000522">
    <property type="protein sequence ID" value="KAH3688100.1"/>
    <property type="molecule type" value="Genomic_DNA"/>
</dbReference>
<dbReference type="Gene3D" id="3.40.50.10990">
    <property type="entry name" value="GTP cyclohydrolase II"/>
    <property type="match status" value="1"/>
</dbReference>
<dbReference type="Proteomes" id="UP000774326">
    <property type="component" value="Unassembled WGS sequence"/>
</dbReference>
<comment type="pathway">
    <text evidence="1">Cofactor biosynthesis; riboflavin biosynthesis.</text>
</comment>
<accession>A0A9P8TR83</accession>
<name>A0A9P8TR83_WICPI</name>
<sequence length="72" mass="7984">GLLEITLLTNNPDKIIAVEGKNRMVKVVSRVPMIPLAWQQNGAGIKSKEVEGYLRTKVEKMGHLLSRPSSDK</sequence>
<evidence type="ECO:0000256" key="1">
    <source>
        <dbReference type="ARBA" id="ARBA00005104"/>
    </source>
</evidence>
<evidence type="ECO:0000256" key="2">
    <source>
        <dbReference type="ARBA" id="ARBA00022619"/>
    </source>
</evidence>
<comment type="caution">
    <text evidence="3">The sequence shown here is derived from an EMBL/GenBank/DDBJ whole genome shotgun (WGS) entry which is preliminary data.</text>
</comment>
<evidence type="ECO:0008006" key="5">
    <source>
        <dbReference type="Google" id="ProtNLM"/>
    </source>
</evidence>
<dbReference type="InterPro" id="IPR036144">
    <property type="entry name" value="RibA-like_sf"/>
</dbReference>
<dbReference type="AlphaFoldDB" id="A0A9P8TR83"/>
<protein>
    <recommendedName>
        <fullName evidence="5">GTP cyclohydrolase II</fullName>
    </recommendedName>
</protein>
<dbReference type="OrthoDB" id="5569761at2759"/>
<reference evidence="3" key="1">
    <citation type="journal article" date="2021" name="Open Biol.">
        <title>Shared evolutionary footprints suggest mitochondrial oxidative damage underlies multiple complex I losses in fungi.</title>
        <authorList>
            <person name="Schikora-Tamarit M.A."/>
            <person name="Marcet-Houben M."/>
            <person name="Nosek J."/>
            <person name="Gabaldon T."/>
        </authorList>
    </citation>
    <scope>NUCLEOTIDE SEQUENCE</scope>
    <source>
        <strain evidence="3">CBS2887</strain>
    </source>
</reference>